<dbReference type="EMBL" id="CP053587">
    <property type="protein sequence ID" value="WNZ27743.1"/>
    <property type="molecule type" value="Genomic_DNA"/>
</dbReference>
<proteinExistence type="predicted"/>
<gene>
    <name evidence="1" type="ORF">HJG54_33440</name>
</gene>
<dbReference type="InterPro" id="IPR011747">
    <property type="entry name" value="CHP02241"/>
</dbReference>
<dbReference type="PANTHER" id="PTHR38009">
    <property type="entry name" value="CONSERVED HYPOTHETICAL PHAGE TAIL PROTEIN"/>
    <property type="match status" value="1"/>
</dbReference>
<organism evidence="1">
    <name type="scientific">Leptolyngbya sp. NK1-12</name>
    <dbReference type="NCBI Taxonomy" id="2547451"/>
    <lineage>
        <taxon>Bacteria</taxon>
        <taxon>Bacillati</taxon>
        <taxon>Cyanobacteriota</taxon>
        <taxon>Cyanophyceae</taxon>
        <taxon>Leptolyngbyales</taxon>
        <taxon>Leptolyngbyaceae</taxon>
        <taxon>Leptolyngbya group</taxon>
        <taxon>Leptolyngbya</taxon>
    </lineage>
</organism>
<dbReference type="GO" id="GO:0005198">
    <property type="term" value="F:structural molecule activity"/>
    <property type="evidence" value="ECO:0007669"/>
    <property type="project" value="InterPro"/>
</dbReference>
<sequence>MARLDPYKNYRFLVEIDGIVQAGFQECSGLSSEVQVVEYREGGDPMNVRKLPGTAKYSDITLKWGMTDSRELYDWHLTAVNGQLQRKNGSVIVLDDAGQEKVRWNFFSAWATKYAAPDLNAKGNDVAIETLTICCERMQRV</sequence>
<dbReference type="NCBIfam" id="TIGR02241">
    <property type="entry name" value="conserved hypothetical phage tail region protein"/>
    <property type="match status" value="1"/>
</dbReference>
<name>A0AA96WLC6_9CYAN</name>
<accession>A0AA96WLC6</accession>
<dbReference type="Pfam" id="PF06841">
    <property type="entry name" value="Phage_T4_gp19"/>
    <property type="match status" value="1"/>
</dbReference>
<evidence type="ECO:0000313" key="1">
    <source>
        <dbReference type="EMBL" id="WNZ27743.1"/>
    </source>
</evidence>
<protein>
    <submittedName>
        <fullName evidence="1">Phage tail protein</fullName>
    </submittedName>
</protein>
<dbReference type="PANTHER" id="PTHR38009:SF1">
    <property type="entry name" value="CONSERVED HYPOTHETICAL PHAGE TAIL PROTEIN"/>
    <property type="match status" value="1"/>
</dbReference>
<dbReference type="AlphaFoldDB" id="A0AA96WLC6"/>
<dbReference type="InterPro" id="IPR010667">
    <property type="entry name" value="Phage_T4_Gp19"/>
</dbReference>
<dbReference type="RefSeq" id="WP_316436203.1">
    <property type="nucleotide sequence ID" value="NZ_CP053587.1"/>
</dbReference>
<reference evidence="1" key="1">
    <citation type="submission" date="2020-05" db="EMBL/GenBank/DDBJ databases">
        <authorList>
            <person name="Zhu T."/>
            <person name="Keshari N."/>
            <person name="Lu X."/>
        </authorList>
    </citation>
    <scope>NUCLEOTIDE SEQUENCE</scope>
    <source>
        <strain evidence="1">NK1-12</strain>
    </source>
</reference>